<name>A0AAD7V994_9FUNG</name>
<evidence type="ECO:0000313" key="2">
    <source>
        <dbReference type="Proteomes" id="UP001234581"/>
    </source>
</evidence>
<proteinExistence type="predicted"/>
<dbReference type="Proteomes" id="UP001234581">
    <property type="component" value="Unassembled WGS sequence"/>
</dbReference>
<keyword evidence="2" id="KW-1185">Reference proteome</keyword>
<organism evidence="1 2">
    <name type="scientific">Lichtheimia ornata</name>
    <dbReference type="NCBI Taxonomy" id="688661"/>
    <lineage>
        <taxon>Eukaryota</taxon>
        <taxon>Fungi</taxon>
        <taxon>Fungi incertae sedis</taxon>
        <taxon>Mucoromycota</taxon>
        <taxon>Mucoromycotina</taxon>
        <taxon>Mucoromycetes</taxon>
        <taxon>Mucorales</taxon>
        <taxon>Lichtheimiaceae</taxon>
        <taxon>Lichtheimia</taxon>
    </lineage>
</organism>
<reference evidence="1 2" key="1">
    <citation type="submission" date="2023-03" db="EMBL/GenBank/DDBJ databases">
        <title>Genome sequence of Lichtheimia ornata CBS 291.66.</title>
        <authorList>
            <person name="Mohabir J.T."/>
            <person name="Shea T.P."/>
            <person name="Kurbessoian T."/>
            <person name="Berby B."/>
            <person name="Fontaine J."/>
            <person name="Livny J."/>
            <person name="Gnirke A."/>
            <person name="Stajich J.E."/>
            <person name="Cuomo C.A."/>
        </authorList>
    </citation>
    <scope>NUCLEOTIDE SEQUENCE [LARGE SCALE GENOMIC DNA]</scope>
    <source>
        <strain evidence="1">CBS 291.66</strain>
    </source>
</reference>
<comment type="caution">
    <text evidence="1">The sequence shown here is derived from an EMBL/GenBank/DDBJ whole genome shotgun (WGS) entry which is preliminary data.</text>
</comment>
<accession>A0AAD7V994</accession>
<dbReference type="EMBL" id="JARTCD010000011">
    <property type="protein sequence ID" value="KAJ8660781.1"/>
    <property type="molecule type" value="Genomic_DNA"/>
</dbReference>
<dbReference type="AlphaFoldDB" id="A0AAD7V994"/>
<gene>
    <name evidence="1" type="ORF">O0I10_003424</name>
</gene>
<evidence type="ECO:0000313" key="1">
    <source>
        <dbReference type="EMBL" id="KAJ8660781.1"/>
    </source>
</evidence>
<protein>
    <submittedName>
        <fullName evidence="1">Uncharacterized protein</fullName>
    </submittedName>
</protein>
<sequence length="123" mass="14172">MGADTSTRRYKVMELCNIILVESVDEIYQNLLYASSTDLAARTKEDKFDFDDNFLLEWAQLSIRFALRVWTFIDTAFDEADIDVRTGEMESTASSLYRNSTTSTGQSNRKKHDHRADIFLKIA</sequence>
<dbReference type="GeneID" id="83210837"/>
<dbReference type="RefSeq" id="XP_058345694.1">
    <property type="nucleotide sequence ID" value="XM_058483495.1"/>
</dbReference>